<keyword evidence="2" id="KW-1185">Reference proteome</keyword>
<organism evidence="1 2">
    <name type="scientific">Brassica napus</name>
    <name type="common">Rape</name>
    <dbReference type="NCBI Taxonomy" id="3708"/>
    <lineage>
        <taxon>Eukaryota</taxon>
        <taxon>Viridiplantae</taxon>
        <taxon>Streptophyta</taxon>
        <taxon>Embryophyta</taxon>
        <taxon>Tracheophyta</taxon>
        <taxon>Spermatophyta</taxon>
        <taxon>Magnoliopsida</taxon>
        <taxon>eudicotyledons</taxon>
        <taxon>Gunneridae</taxon>
        <taxon>Pentapetalae</taxon>
        <taxon>rosids</taxon>
        <taxon>malvids</taxon>
        <taxon>Brassicales</taxon>
        <taxon>Brassicaceae</taxon>
        <taxon>Brassiceae</taxon>
        <taxon>Brassica</taxon>
    </lineage>
</organism>
<evidence type="ECO:0000313" key="1">
    <source>
        <dbReference type="EMBL" id="KAH0906281.1"/>
    </source>
</evidence>
<dbReference type="EMBL" id="JAGKQM010000010">
    <property type="protein sequence ID" value="KAH0906281.1"/>
    <property type="molecule type" value="Genomic_DNA"/>
</dbReference>
<reference evidence="1 2" key="1">
    <citation type="submission" date="2021-05" db="EMBL/GenBank/DDBJ databases">
        <title>Genome Assembly of Synthetic Allotetraploid Brassica napus Reveals Homoeologous Exchanges between Subgenomes.</title>
        <authorList>
            <person name="Davis J.T."/>
        </authorList>
    </citation>
    <scope>NUCLEOTIDE SEQUENCE [LARGE SCALE GENOMIC DNA]</scope>
    <source>
        <strain evidence="2">cv. Da-Ae</strain>
        <tissue evidence="1">Seedling</tissue>
    </source>
</reference>
<name>A0ABQ8BN72_BRANA</name>
<protein>
    <submittedName>
        <fullName evidence="1">Uncharacterized protein</fullName>
    </submittedName>
</protein>
<comment type="caution">
    <text evidence="1">The sequence shown here is derived from an EMBL/GenBank/DDBJ whole genome shotgun (WGS) entry which is preliminary data.</text>
</comment>
<evidence type="ECO:0000313" key="2">
    <source>
        <dbReference type="Proteomes" id="UP000824890"/>
    </source>
</evidence>
<gene>
    <name evidence="1" type="ORF">HID58_038108</name>
</gene>
<dbReference type="Proteomes" id="UP000824890">
    <property type="component" value="Unassembled WGS sequence"/>
</dbReference>
<accession>A0ABQ8BN72</accession>
<proteinExistence type="predicted"/>
<sequence length="133" mass="14966">MANQTAVTTTQAPSLLFFSKVSLGPGDSQLLFKLIHFWEARNNSKGGILLGFEMLMIDEEIHSMRSPQPPCSSSQLHVRPNKELRTARHGRNYQGTHKTRGTGSDVREPHELAITVLRSSKKKVIFIHFLLQS</sequence>